<dbReference type="GO" id="GO:0016705">
    <property type="term" value="F:oxidoreductase activity, acting on paired donors, with incorporation or reduction of molecular oxygen"/>
    <property type="evidence" value="ECO:0007669"/>
    <property type="project" value="UniProtKB-ARBA"/>
</dbReference>
<keyword evidence="3" id="KW-0408">Iron</keyword>
<evidence type="ECO:0000256" key="3">
    <source>
        <dbReference type="ARBA" id="ARBA00023004"/>
    </source>
</evidence>
<dbReference type="GO" id="GO:0051537">
    <property type="term" value="F:2 iron, 2 sulfur cluster binding"/>
    <property type="evidence" value="ECO:0007669"/>
    <property type="project" value="UniProtKB-KW"/>
</dbReference>
<dbReference type="PRINTS" id="PR00162">
    <property type="entry name" value="RIESKE"/>
</dbReference>
<sequence length="128" mass="14591">MKYSPPHRKKRKKSDITAFVKENADVGKEFAEGKLNKGRQKAEDLTPDERGLVNWKGKKAGDYKDEQGRTFLVETKCTHMGCGVKWNDTERSWDCPCHGSPFEYNGKVIEGPATTPLKLINKSNREEF</sequence>
<dbReference type="GO" id="GO:0016020">
    <property type="term" value="C:membrane"/>
    <property type="evidence" value="ECO:0007669"/>
    <property type="project" value="InterPro"/>
</dbReference>
<protein>
    <submittedName>
        <fullName evidence="8">Rieske [2Fe-2S] domain-containing protein</fullName>
    </submittedName>
</protein>
<evidence type="ECO:0000256" key="4">
    <source>
        <dbReference type="ARBA" id="ARBA00023014"/>
    </source>
</evidence>
<dbReference type="STRING" id="930129.SAMN05216352_11920"/>
<dbReference type="FunFam" id="2.102.10.10:FF:000014">
    <property type="entry name" value="Oxidoreductase, FAD dependent"/>
    <property type="match status" value="1"/>
</dbReference>
<dbReference type="InterPro" id="IPR036922">
    <property type="entry name" value="Rieske_2Fe-2S_sf"/>
</dbReference>
<dbReference type="GO" id="GO:0004497">
    <property type="term" value="F:monooxygenase activity"/>
    <property type="evidence" value="ECO:0007669"/>
    <property type="project" value="UniProtKB-ARBA"/>
</dbReference>
<dbReference type="SUPFAM" id="SSF50022">
    <property type="entry name" value="ISP domain"/>
    <property type="match status" value="1"/>
</dbReference>
<dbReference type="PANTHER" id="PTHR10134">
    <property type="entry name" value="CYTOCHROME B-C1 COMPLEX SUBUNIT RIESKE, MITOCHONDRIAL"/>
    <property type="match status" value="1"/>
</dbReference>
<organism evidence="8 9">
    <name type="scientific">Alteribacillus bidgolensis</name>
    <dbReference type="NCBI Taxonomy" id="930129"/>
    <lineage>
        <taxon>Bacteria</taxon>
        <taxon>Bacillati</taxon>
        <taxon>Bacillota</taxon>
        <taxon>Bacilli</taxon>
        <taxon>Bacillales</taxon>
        <taxon>Bacillaceae</taxon>
        <taxon>Alteribacillus</taxon>
    </lineage>
</organism>
<gene>
    <name evidence="8" type="ORF">SAMN05216352_11920</name>
</gene>
<dbReference type="Pfam" id="PF00355">
    <property type="entry name" value="Rieske"/>
    <property type="match status" value="1"/>
</dbReference>
<dbReference type="OrthoDB" id="9767869at2"/>
<dbReference type="GO" id="GO:0046872">
    <property type="term" value="F:metal ion binding"/>
    <property type="evidence" value="ECO:0007669"/>
    <property type="project" value="UniProtKB-KW"/>
</dbReference>
<evidence type="ECO:0000256" key="2">
    <source>
        <dbReference type="ARBA" id="ARBA00022723"/>
    </source>
</evidence>
<dbReference type="Proteomes" id="UP000199017">
    <property type="component" value="Unassembled WGS sequence"/>
</dbReference>
<keyword evidence="5" id="KW-1015">Disulfide bond</keyword>
<proteinExistence type="predicted"/>
<dbReference type="InterPro" id="IPR014349">
    <property type="entry name" value="Rieske_Fe-S_prot"/>
</dbReference>
<dbReference type="InterPro" id="IPR005805">
    <property type="entry name" value="Rieske_Fe-S_prot_C"/>
</dbReference>
<evidence type="ECO:0000256" key="6">
    <source>
        <dbReference type="ARBA" id="ARBA00034078"/>
    </source>
</evidence>
<dbReference type="InterPro" id="IPR017941">
    <property type="entry name" value="Rieske_2Fe-2S"/>
</dbReference>
<comment type="cofactor">
    <cofactor evidence="6">
        <name>[2Fe-2S] cluster</name>
        <dbReference type="ChEBI" id="CHEBI:190135"/>
    </cofactor>
</comment>
<dbReference type="AlphaFoldDB" id="A0A1G8QD75"/>
<evidence type="ECO:0000259" key="7">
    <source>
        <dbReference type="PROSITE" id="PS51296"/>
    </source>
</evidence>
<evidence type="ECO:0000256" key="5">
    <source>
        <dbReference type="ARBA" id="ARBA00023157"/>
    </source>
</evidence>
<accession>A0A1G8QD75</accession>
<keyword evidence="9" id="KW-1185">Reference proteome</keyword>
<feature type="domain" description="Rieske" evidence="7">
    <location>
        <begin position="37"/>
        <end position="128"/>
    </location>
</feature>
<evidence type="ECO:0000313" key="8">
    <source>
        <dbReference type="EMBL" id="SDJ02395.1"/>
    </source>
</evidence>
<evidence type="ECO:0000313" key="9">
    <source>
        <dbReference type="Proteomes" id="UP000199017"/>
    </source>
</evidence>
<dbReference type="EMBL" id="FNDU01000019">
    <property type="protein sequence ID" value="SDJ02395.1"/>
    <property type="molecule type" value="Genomic_DNA"/>
</dbReference>
<dbReference type="RefSeq" id="WP_091587744.1">
    <property type="nucleotide sequence ID" value="NZ_FNDU01000019.1"/>
</dbReference>
<dbReference type="Gene3D" id="2.102.10.10">
    <property type="entry name" value="Rieske [2Fe-2S] iron-sulphur domain"/>
    <property type="match status" value="1"/>
</dbReference>
<keyword evidence="2" id="KW-0479">Metal-binding</keyword>
<dbReference type="PROSITE" id="PS51296">
    <property type="entry name" value="RIESKE"/>
    <property type="match status" value="1"/>
</dbReference>
<name>A0A1G8QD75_9BACI</name>
<keyword evidence="1" id="KW-0001">2Fe-2S</keyword>
<evidence type="ECO:0000256" key="1">
    <source>
        <dbReference type="ARBA" id="ARBA00022714"/>
    </source>
</evidence>
<reference evidence="8 9" key="1">
    <citation type="submission" date="2016-10" db="EMBL/GenBank/DDBJ databases">
        <authorList>
            <person name="de Groot N.N."/>
        </authorList>
    </citation>
    <scope>NUCLEOTIDE SEQUENCE [LARGE SCALE GENOMIC DNA]</scope>
    <source>
        <strain evidence="9">P4B,CCM 7963,CECT 7998,DSM 25260,IBRC-M 10614,KCTC 13821</strain>
    </source>
</reference>
<keyword evidence="4" id="KW-0411">Iron-sulfur</keyword>